<evidence type="ECO:0000256" key="6">
    <source>
        <dbReference type="ARBA" id="ARBA00022847"/>
    </source>
</evidence>
<dbReference type="FunFam" id="1.20.1250.20:FF:000025">
    <property type="entry name" value="probable polyol transporter 4"/>
    <property type="match status" value="1"/>
</dbReference>
<evidence type="ECO:0000256" key="4">
    <source>
        <dbReference type="ARBA" id="ARBA00022597"/>
    </source>
</evidence>
<evidence type="ECO:0000256" key="1">
    <source>
        <dbReference type="ARBA" id="ARBA00004141"/>
    </source>
</evidence>
<keyword evidence="6" id="KW-0769">Symport</keyword>
<evidence type="ECO:0000256" key="9">
    <source>
        <dbReference type="RuleBase" id="RU003346"/>
    </source>
</evidence>
<dbReference type="PANTHER" id="PTHR23500:SF17">
    <property type="entry name" value="POLYOL TRANSPORTER 2-RELATED"/>
    <property type="match status" value="1"/>
</dbReference>
<keyword evidence="8 10" id="KW-0472">Membrane</keyword>
<reference evidence="12" key="1">
    <citation type="submission" date="2021-01" db="UniProtKB">
        <authorList>
            <consortium name="EnsemblPlants"/>
        </authorList>
    </citation>
    <scope>IDENTIFICATION</scope>
</reference>
<accession>A0A7N0UBN4</accession>
<evidence type="ECO:0000256" key="7">
    <source>
        <dbReference type="ARBA" id="ARBA00022989"/>
    </source>
</evidence>
<protein>
    <recommendedName>
        <fullName evidence="11">Major facilitator superfamily (MFS) profile domain-containing protein</fullName>
    </recommendedName>
</protein>
<evidence type="ECO:0000256" key="3">
    <source>
        <dbReference type="ARBA" id="ARBA00022448"/>
    </source>
</evidence>
<dbReference type="NCBIfam" id="TIGR00879">
    <property type="entry name" value="SP"/>
    <property type="match status" value="1"/>
</dbReference>
<feature type="transmembrane region" description="Helical" evidence="10">
    <location>
        <begin position="121"/>
        <end position="141"/>
    </location>
</feature>
<keyword evidence="13" id="KW-1185">Reference proteome</keyword>
<dbReference type="InterPro" id="IPR003663">
    <property type="entry name" value="Sugar/inositol_transpt"/>
</dbReference>
<dbReference type="PRINTS" id="PR00171">
    <property type="entry name" value="SUGRTRNSPORT"/>
</dbReference>
<feature type="transmembrane region" description="Helical" evidence="10">
    <location>
        <begin position="352"/>
        <end position="372"/>
    </location>
</feature>
<dbReference type="SUPFAM" id="SSF103473">
    <property type="entry name" value="MFS general substrate transporter"/>
    <property type="match status" value="1"/>
</dbReference>
<evidence type="ECO:0000256" key="2">
    <source>
        <dbReference type="ARBA" id="ARBA00010992"/>
    </source>
</evidence>
<dbReference type="InterPro" id="IPR005829">
    <property type="entry name" value="Sugar_transporter_CS"/>
</dbReference>
<dbReference type="InterPro" id="IPR020846">
    <property type="entry name" value="MFS_dom"/>
</dbReference>
<keyword evidence="4" id="KW-0762">Sugar transport</keyword>
<comment type="similarity">
    <text evidence="2 9">Belongs to the major facilitator superfamily. Sugar transporter (TC 2.A.1.1) family.</text>
</comment>
<dbReference type="PROSITE" id="PS00217">
    <property type="entry name" value="SUGAR_TRANSPORT_2"/>
    <property type="match status" value="1"/>
</dbReference>
<feature type="transmembrane region" description="Helical" evidence="10">
    <location>
        <begin position="97"/>
        <end position="115"/>
    </location>
</feature>
<dbReference type="PROSITE" id="PS00216">
    <property type="entry name" value="SUGAR_TRANSPORT_1"/>
    <property type="match status" value="1"/>
</dbReference>
<dbReference type="Gramene" id="Kaladp0058s0288.1.v1.1">
    <property type="protein sequence ID" value="Kaladp0058s0288.1.v1.1"/>
    <property type="gene ID" value="Kaladp0058s0288.v1.1"/>
</dbReference>
<name>A0A7N0UBN4_KALFE</name>
<feature type="transmembrane region" description="Helical" evidence="10">
    <location>
        <begin position="452"/>
        <end position="474"/>
    </location>
</feature>
<evidence type="ECO:0000256" key="5">
    <source>
        <dbReference type="ARBA" id="ARBA00022692"/>
    </source>
</evidence>
<dbReference type="Gene3D" id="1.20.1250.20">
    <property type="entry name" value="MFS general substrate transporter like domains"/>
    <property type="match status" value="1"/>
</dbReference>
<feature type="transmembrane region" description="Helical" evidence="10">
    <location>
        <begin position="183"/>
        <end position="206"/>
    </location>
</feature>
<dbReference type="PROSITE" id="PS50850">
    <property type="entry name" value="MFS"/>
    <property type="match status" value="1"/>
</dbReference>
<dbReference type="OMA" id="WAGINIL"/>
<feature type="transmembrane region" description="Helical" evidence="10">
    <location>
        <begin position="153"/>
        <end position="171"/>
    </location>
</feature>
<feature type="transmembrane region" description="Helical" evidence="10">
    <location>
        <begin position="424"/>
        <end position="446"/>
    </location>
</feature>
<feature type="transmembrane region" description="Helical" evidence="10">
    <location>
        <begin position="384"/>
        <end position="412"/>
    </location>
</feature>
<keyword evidence="7 10" id="KW-1133">Transmembrane helix</keyword>
<feature type="transmembrane region" description="Helical" evidence="10">
    <location>
        <begin position="285"/>
        <end position="307"/>
    </location>
</feature>
<feature type="transmembrane region" description="Helical" evidence="10">
    <location>
        <begin position="66"/>
        <end position="85"/>
    </location>
</feature>
<keyword evidence="3 9" id="KW-0813">Transport</keyword>
<feature type="transmembrane region" description="Helical" evidence="10">
    <location>
        <begin position="327"/>
        <end position="345"/>
    </location>
</feature>
<feature type="domain" description="Major facilitator superfamily (MFS) profile" evidence="11">
    <location>
        <begin position="30"/>
        <end position="478"/>
    </location>
</feature>
<evidence type="ECO:0000313" key="13">
    <source>
        <dbReference type="Proteomes" id="UP000594263"/>
    </source>
</evidence>
<organism evidence="12 13">
    <name type="scientific">Kalanchoe fedtschenkoi</name>
    <name type="common">Lavender scallops</name>
    <name type="synonym">South American air plant</name>
    <dbReference type="NCBI Taxonomy" id="63787"/>
    <lineage>
        <taxon>Eukaryota</taxon>
        <taxon>Viridiplantae</taxon>
        <taxon>Streptophyta</taxon>
        <taxon>Embryophyta</taxon>
        <taxon>Tracheophyta</taxon>
        <taxon>Spermatophyta</taxon>
        <taxon>Magnoliopsida</taxon>
        <taxon>eudicotyledons</taxon>
        <taxon>Gunneridae</taxon>
        <taxon>Pentapetalae</taxon>
        <taxon>Saxifragales</taxon>
        <taxon>Crassulaceae</taxon>
        <taxon>Kalanchoe</taxon>
    </lineage>
</organism>
<evidence type="ECO:0000259" key="11">
    <source>
        <dbReference type="PROSITE" id="PS50850"/>
    </source>
</evidence>
<dbReference type="Pfam" id="PF00083">
    <property type="entry name" value="Sugar_tr"/>
    <property type="match status" value="1"/>
</dbReference>
<evidence type="ECO:0000256" key="8">
    <source>
        <dbReference type="ARBA" id="ARBA00023136"/>
    </source>
</evidence>
<evidence type="ECO:0000256" key="10">
    <source>
        <dbReference type="SAM" id="Phobius"/>
    </source>
</evidence>
<dbReference type="GO" id="GO:0015144">
    <property type="term" value="F:carbohydrate transmembrane transporter activity"/>
    <property type="evidence" value="ECO:0007669"/>
    <property type="project" value="InterPro"/>
</dbReference>
<dbReference type="InterPro" id="IPR045262">
    <property type="entry name" value="STP/PLT_plant"/>
</dbReference>
<comment type="subcellular location">
    <subcellularLocation>
        <location evidence="1">Membrane</location>
        <topology evidence="1">Multi-pass membrane protein</topology>
    </subcellularLocation>
</comment>
<dbReference type="AlphaFoldDB" id="A0A7N0UBN4"/>
<dbReference type="InterPro" id="IPR036259">
    <property type="entry name" value="MFS_trans_sf"/>
</dbReference>
<dbReference type="GO" id="GO:0015293">
    <property type="term" value="F:symporter activity"/>
    <property type="evidence" value="ECO:0007669"/>
    <property type="project" value="UniProtKB-KW"/>
</dbReference>
<sequence>MTMETDRSLAASQDLGLAQKPPMNKYALCCALLASMTSVLLGYDIGVMSGAIIFIQEDLKLTDVEIEILAGILSVYSLVGSFAAGRTSDVIGRRYTIVVAGVFFLAGSLFMGFAASYTLLMMGRFIAGIGVGFGLMIAPCYTAELAPSSSRGLLTSLSEVFINVGILLGYVSNLAFSGLPLDLGWRIMLGIGVIPSLFIIFGVLAMPESPRWLVLQGRIKDAKKVLGKTSESEEEAASRLADIKSAVGIPEDCDDDVVSVPKHQSNGSGVFKELLFKPTPSVRHIVIAVIGINFFQQSIGIDAVVLYSPRIFAKAGITSSGKQLLCTVGVGIMKTLFILVATFTLDRIGRRPLLLSTIFAMFLSLFCLGTGLTVVDQVGDTATWAIGLSVVAVLAYVASFSVGMGPILWVYCSEILPLRLRAQGTGIGVAVNRLFSGTVSMTFLSLSKALTIGGAFYLFAGISVVAWLFVFFLLPETRGRNLEDTERLFGDLSWKKKEKQLASAKASI</sequence>
<feature type="transmembrane region" description="Helical" evidence="10">
    <location>
        <begin position="26"/>
        <end position="54"/>
    </location>
</feature>
<dbReference type="GO" id="GO:0016020">
    <property type="term" value="C:membrane"/>
    <property type="evidence" value="ECO:0007669"/>
    <property type="project" value="UniProtKB-SubCell"/>
</dbReference>
<dbReference type="Proteomes" id="UP000594263">
    <property type="component" value="Unplaced"/>
</dbReference>
<dbReference type="EnsemblPlants" id="Kaladp0058s0288.1.v1.1">
    <property type="protein sequence ID" value="Kaladp0058s0288.1.v1.1"/>
    <property type="gene ID" value="Kaladp0058s0288.v1.1"/>
</dbReference>
<proteinExistence type="inferred from homology"/>
<dbReference type="PANTHER" id="PTHR23500">
    <property type="entry name" value="SOLUTE CARRIER FAMILY 2, FACILITATED GLUCOSE TRANSPORTER"/>
    <property type="match status" value="1"/>
</dbReference>
<evidence type="ECO:0000313" key="12">
    <source>
        <dbReference type="EnsemblPlants" id="Kaladp0058s0288.1.v1.1"/>
    </source>
</evidence>
<keyword evidence="5 10" id="KW-0812">Transmembrane</keyword>
<dbReference type="InterPro" id="IPR005828">
    <property type="entry name" value="MFS_sugar_transport-like"/>
</dbReference>